<organism evidence="2 3">
    <name type="scientific">Cylindrotheca closterium</name>
    <dbReference type="NCBI Taxonomy" id="2856"/>
    <lineage>
        <taxon>Eukaryota</taxon>
        <taxon>Sar</taxon>
        <taxon>Stramenopiles</taxon>
        <taxon>Ochrophyta</taxon>
        <taxon>Bacillariophyta</taxon>
        <taxon>Bacillariophyceae</taxon>
        <taxon>Bacillariophycidae</taxon>
        <taxon>Bacillariales</taxon>
        <taxon>Bacillariaceae</taxon>
        <taxon>Cylindrotheca</taxon>
    </lineage>
</organism>
<name>A0AAD2JLC3_9STRA</name>
<accession>A0AAD2JLC3</accession>
<keyword evidence="3" id="KW-1185">Reference proteome</keyword>
<feature type="signal peptide" evidence="1">
    <location>
        <begin position="1"/>
        <end position="31"/>
    </location>
</feature>
<sequence length="342" mass="38538">MMTMKDPSCRFCGTFFFLCWFLIQNWTASLATCRKKSVAVWDNVLSVDNRNQLHKATSQLGSSRHFLFQRPIDPQKSGMIEKTLDSILTEMDDDSKYVEFWTRQEWRSIEAHADVDEMLAKSEDAEGNSRDKPFRFPINGHVLYLQVGDEVRGPTCVFPGRQSGGDLLTAAKGYGNNDNEGVELVSVPAVPGRLLRFQGDYLHAVPRPHDLWFRKFIQGAPSYSPEETWGRSVVLFNTWGDDPPVDVQSRSAIAGDEIVSSHPLCESQSAWIDAYDETEANSGGTCINTDSEIEYVKAKIWLLGNERRRSYQMRTVPLLAPGELAATLGEESAVRRTNMQQS</sequence>
<proteinExistence type="predicted"/>
<feature type="chain" id="PRO_5042172940" evidence="1">
    <location>
        <begin position="32"/>
        <end position="342"/>
    </location>
</feature>
<dbReference type="Proteomes" id="UP001295423">
    <property type="component" value="Unassembled WGS sequence"/>
</dbReference>
<comment type="caution">
    <text evidence="2">The sequence shown here is derived from an EMBL/GenBank/DDBJ whole genome shotgun (WGS) entry which is preliminary data.</text>
</comment>
<gene>
    <name evidence="2" type="ORF">CYCCA115_LOCUS19043</name>
</gene>
<evidence type="ECO:0000313" key="2">
    <source>
        <dbReference type="EMBL" id="CAJ1961107.1"/>
    </source>
</evidence>
<dbReference type="AlphaFoldDB" id="A0AAD2JLC3"/>
<keyword evidence="1" id="KW-0732">Signal</keyword>
<evidence type="ECO:0000256" key="1">
    <source>
        <dbReference type="SAM" id="SignalP"/>
    </source>
</evidence>
<protein>
    <submittedName>
        <fullName evidence="2">Uncharacterized protein</fullName>
    </submittedName>
</protein>
<dbReference type="EMBL" id="CAKOGP040002080">
    <property type="protein sequence ID" value="CAJ1961107.1"/>
    <property type="molecule type" value="Genomic_DNA"/>
</dbReference>
<reference evidence="2" key="1">
    <citation type="submission" date="2023-08" db="EMBL/GenBank/DDBJ databases">
        <authorList>
            <person name="Audoor S."/>
            <person name="Bilcke G."/>
        </authorList>
    </citation>
    <scope>NUCLEOTIDE SEQUENCE</scope>
</reference>
<evidence type="ECO:0000313" key="3">
    <source>
        <dbReference type="Proteomes" id="UP001295423"/>
    </source>
</evidence>